<dbReference type="Proteomes" id="UP000447434">
    <property type="component" value="Chromosome 3"/>
</dbReference>
<comment type="caution">
    <text evidence="1">The sequence shown here is derived from an EMBL/GenBank/DDBJ whole genome shotgun (WGS) entry which is preliminary data.</text>
</comment>
<evidence type="ECO:0000313" key="1">
    <source>
        <dbReference type="EMBL" id="KAE9617847.1"/>
    </source>
</evidence>
<name>A0A6A4QW39_LUPAL</name>
<dbReference type="AlphaFoldDB" id="A0A6A4QW39"/>
<dbReference type="EMBL" id="WOCE01000003">
    <property type="protein sequence ID" value="KAE9617847.1"/>
    <property type="molecule type" value="Genomic_DNA"/>
</dbReference>
<gene>
    <name evidence="1" type="ORF">Lalb_Chr03g0039931</name>
</gene>
<reference evidence="2" key="1">
    <citation type="journal article" date="2020" name="Nat. Commun.">
        <title>Genome sequence of the cluster root forming white lupin.</title>
        <authorList>
            <person name="Hufnagel B."/>
            <person name="Marques A."/>
            <person name="Soriano A."/>
            <person name="Marques L."/>
            <person name="Divol F."/>
            <person name="Doumas P."/>
            <person name="Sallet E."/>
            <person name="Mancinotti D."/>
            <person name="Carrere S."/>
            <person name="Marande W."/>
            <person name="Arribat S."/>
            <person name="Keller J."/>
            <person name="Huneau C."/>
            <person name="Blein T."/>
            <person name="Aime D."/>
            <person name="Laguerre M."/>
            <person name="Taylor J."/>
            <person name="Schubert V."/>
            <person name="Nelson M."/>
            <person name="Geu-Flores F."/>
            <person name="Crespi M."/>
            <person name="Gallardo-Guerrero K."/>
            <person name="Delaux P.-M."/>
            <person name="Salse J."/>
            <person name="Berges H."/>
            <person name="Guyot R."/>
            <person name="Gouzy J."/>
            <person name="Peret B."/>
        </authorList>
    </citation>
    <scope>NUCLEOTIDE SEQUENCE [LARGE SCALE GENOMIC DNA]</scope>
    <source>
        <strain evidence="2">cv. Amiga</strain>
    </source>
</reference>
<keyword evidence="2" id="KW-1185">Reference proteome</keyword>
<protein>
    <submittedName>
        <fullName evidence="1">Uncharacterized protein</fullName>
    </submittedName>
</protein>
<organism evidence="1 2">
    <name type="scientific">Lupinus albus</name>
    <name type="common">White lupine</name>
    <name type="synonym">Lupinus termis</name>
    <dbReference type="NCBI Taxonomy" id="3870"/>
    <lineage>
        <taxon>Eukaryota</taxon>
        <taxon>Viridiplantae</taxon>
        <taxon>Streptophyta</taxon>
        <taxon>Embryophyta</taxon>
        <taxon>Tracheophyta</taxon>
        <taxon>Spermatophyta</taxon>
        <taxon>Magnoliopsida</taxon>
        <taxon>eudicotyledons</taxon>
        <taxon>Gunneridae</taxon>
        <taxon>Pentapetalae</taxon>
        <taxon>rosids</taxon>
        <taxon>fabids</taxon>
        <taxon>Fabales</taxon>
        <taxon>Fabaceae</taxon>
        <taxon>Papilionoideae</taxon>
        <taxon>50 kb inversion clade</taxon>
        <taxon>genistoids sensu lato</taxon>
        <taxon>core genistoids</taxon>
        <taxon>Genisteae</taxon>
        <taxon>Lupinus</taxon>
    </lineage>
</organism>
<evidence type="ECO:0000313" key="2">
    <source>
        <dbReference type="Proteomes" id="UP000447434"/>
    </source>
</evidence>
<sequence length="56" mass="6575">MLDCGKDFSKFGGDEISKKGEISCAIMQVQLQALQRKMEEMRLEYDRRLEYHSHGH</sequence>
<accession>A0A6A4QW39</accession>
<proteinExistence type="predicted"/>